<dbReference type="EMBL" id="CP060633">
    <property type="protein sequence ID" value="QNM02512.1"/>
    <property type="molecule type" value="Genomic_DNA"/>
</dbReference>
<dbReference type="RefSeq" id="WP_249326237.1">
    <property type="nucleotide sequence ID" value="NZ_CP060633.1"/>
</dbReference>
<organism evidence="2 3">
    <name type="scientific">Simiaoa sunii</name>
    <dbReference type="NCBI Taxonomy" id="2763672"/>
    <lineage>
        <taxon>Bacteria</taxon>
        <taxon>Bacillati</taxon>
        <taxon>Bacillota</taxon>
        <taxon>Clostridia</taxon>
        <taxon>Lachnospirales</taxon>
        <taxon>Lachnospiraceae</taxon>
        <taxon>Simiaoa</taxon>
    </lineage>
</organism>
<dbReference type="Proteomes" id="UP000515981">
    <property type="component" value="Chromosome"/>
</dbReference>
<proteinExistence type="predicted"/>
<gene>
    <name evidence="2" type="ORF">H9Q77_15995</name>
</gene>
<reference evidence="2 3" key="1">
    <citation type="submission" date="2020-08" db="EMBL/GenBank/DDBJ databases">
        <authorList>
            <person name="Liu C."/>
            <person name="Sun Q."/>
        </authorList>
    </citation>
    <scope>NUCLEOTIDE SEQUENCE [LARGE SCALE GENOMIC DNA]</scope>
    <source>
        <strain evidence="2 3">NSJ-8</strain>
    </source>
</reference>
<dbReference type="Gene3D" id="3.90.1570.30">
    <property type="match status" value="1"/>
</dbReference>
<evidence type="ECO:0000313" key="2">
    <source>
        <dbReference type="EMBL" id="QNM02512.1"/>
    </source>
</evidence>
<dbReference type="KEGG" id="ssun:H9Q77_15995"/>
<dbReference type="InterPro" id="IPR029464">
    <property type="entry name" value="HSDR_N"/>
</dbReference>
<keyword evidence="3" id="KW-1185">Reference proteome</keyword>
<name>A0A7G9FVD0_9FIRM</name>
<dbReference type="Pfam" id="PF13588">
    <property type="entry name" value="HSDR_N_2"/>
    <property type="match status" value="1"/>
</dbReference>
<feature type="domain" description="Type I restriction enzyme R protein N-terminal" evidence="1">
    <location>
        <begin position="32"/>
        <end position="147"/>
    </location>
</feature>
<accession>A0A7G9FVD0</accession>
<sequence length="397" mass="45436">MNNKLKLPQIYKRNGKNCYLDPIRQKLIYITPEETVRQQAISYLTNVLSVPKDVIVVEQHLSHYGIKTNKRADIVIHKPDKDGFIQPIAVIECKTPDVPLDLNAREQMLTYCDLISADFAMLTNGVEEYCYRYNQSTGNYEDIVKLPVFTDMLSDKYELYDPGELPPRIPFEKLAAFIKEDRASRDPDDYGYDISKLTPMNIAVPVFNLWEGLLDTRIKMPVGNYGLFELLEDYGVRMLSYGNAAGGKFFGPYRSFLVKVNDNVEFYSIGVTTYCKSTSPENVKTCIAVAHDDEKESHHALQLVADDNLVVRGNTIDFYHHGKIAIGNLGSGKIDELRSFVADRYPQIISGNKFYLGSLTNDRLFRLNDLDVIHLIVNLISYAMIRYEYREFAKKNK</sequence>
<protein>
    <submittedName>
        <fullName evidence="2">Type I restriction enzyme HsdR N-terminal domain-containing protein</fullName>
    </submittedName>
</protein>
<dbReference type="AlphaFoldDB" id="A0A7G9FVD0"/>
<evidence type="ECO:0000313" key="3">
    <source>
        <dbReference type="Proteomes" id="UP000515981"/>
    </source>
</evidence>
<evidence type="ECO:0000259" key="1">
    <source>
        <dbReference type="Pfam" id="PF13588"/>
    </source>
</evidence>